<keyword evidence="2 3" id="KW-0040">ANK repeat</keyword>
<dbReference type="InterPro" id="IPR036770">
    <property type="entry name" value="Ankyrin_rpt-contain_sf"/>
</dbReference>
<proteinExistence type="predicted"/>
<dbReference type="SMART" id="SM00248">
    <property type="entry name" value="ANK"/>
    <property type="match status" value="2"/>
</dbReference>
<keyword evidence="1" id="KW-0677">Repeat</keyword>
<feature type="repeat" description="ANK" evidence="3">
    <location>
        <begin position="765"/>
        <end position="805"/>
    </location>
</feature>
<dbReference type="PANTHER" id="PTHR24178">
    <property type="entry name" value="MOLTING PROTEIN MLT-4"/>
    <property type="match status" value="1"/>
</dbReference>
<dbReference type="PROSITE" id="PS50297">
    <property type="entry name" value="ANK_REP_REGION"/>
    <property type="match status" value="1"/>
</dbReference>
<evidence type="ECO:0000256" key="2">
    <source>
        <dbReference type="ARBA" id="ARBA00023043"/>
    </source>
</evidence>
<feature type="region of interest" description="Disordered" evidence="4">
    <location>
        <begin position="166"/>
        <end position="198"/>
    </location>
</feature>
<dbReference type="EMBL" id="JOKZ01000609">
    <property type="protein sequence ID" value="KKO97218.1"/>
    <property type="molecule type" value="Genomic_DNA"/>
</dbReference>
<dbReference type="Gene3D" id="1.25.40.20">
    <property type="entry name" value="Ankyrin repeat-containing domain"/>
    <property type="match status" value="2"/>
</dbReference>
<evidence type="ECO:0000313" key="5">
    <source>
        <dbReference type="EMBL" id="KKO97218.1"/>
    </source>
</evidence>
<dbReference type="Proteomes" id="UP000034112">
    <property type="component" value="Unassembled WGS sequence"/>
</dbReference>
<dbReference type="OMA" id="KEPRWLH"/>
<dbReference type="OrthoDB" id="194358at2759"/>
<feature type="compositionally biased region" description="Low complexity" evidence="4">
    <location>
        <begin position="302"/>
        <end position="320"/>
    </location>
</feature>
<dbReference type="SUPFAM" id="SSF48403">
    <property type="entry name" value="Ankyrin repeat"/>
    <property type="match status" value="1"/>
</dbReference>
<sequence length="893" mass="99223">MGAEEVKGGRSIFNPTAACPIAHRHNAATPSQRPDVDDGVEAQLGWHKSGTRLANHVASCHCLSSGITRMTATNCKKRHRVLQQQFAADCETSGYEENAASFCKAASFWSLDCFAQPSIELCSNTPTADQHHDASNASLLWMRDCRPRYLVCALVSTITYNRENDTRTISSSAGQTTANSPGNQPTSPNGRPATWSSSAQRKMARLYVFTTLSVDRIRAIINGQQPPDKTIQQSSANKRLQTLFDKEPRWLHPRDEEDMERRITELANSPIQLRAASEVRFPTAHDSQGHSPFYGGSDYHESSVGAGSRPSSASPSDAYSDSIHGRDIFMESQASRSCVLFDIPEESPSQNCGYRSNSMGVCPSEGPFARFLRATTFMTESSANTTGTFRKHLTDYSEPYVKVVKRLVKRFTSPAAGLDGMSQEHSLRVAWNEDWIGVPEAATVFDIDVPLPGHLLNVDFSARFGHIPSIAPTWEDWLAQSQGTFHWMTPEGPSPGAHMYISTQTSRHDALLLDRHRHTVLHFLAAYAPFPVLYQALISGTVKDIVNYQNTAGQTFMHVIRDDESVGPDHIEELIRVARALNFNILARDCYGRSPLHVLTMQNKMIRLHSLHDLDPREYLRRDALGLVPIIESLSPVQPQFGGGLSSDVLGLRHYAILHPALDPTLSNDPALSQESQLVQNIRVSMENRFHEDEFGHNGLHCLAMATLSLGSIVEKHGLDNTTESFGLRESRKVVDSSEQIMELRLDLLRALLDAGQDPNHRDVFGNTPLMAFAAALPEENEYKRGPLILQLLIERGADVDARNKRGETALHVAVRFHRKLAARTLVKGGANVDARNCEFKSLLEVCDEKMQSEPQAYSKYLACRGWLSGAAHAVQSPTFWQEWEVKNRVLVD</sequence>
<organism evidence="5 6">
    <name type="scientific">Trichoderma harzianum</name>
    <name type="common">Hypocrea lixii</name>
    <dbReference type="NCBI Taxonomy" id="5544"/>
    <lineage>
        <taxon>Eukaryota</taxon>
        <taxon>Fungi</taxon>
        <taxon>Dikarya</taxon>
        <taxon>Ascomycota</taxon>
        <taxon>Pezizomycotina</taxon>
        <taxon>Sordariomycetes</taxon>
        <taxon>Hypocreomycetidae</taxon>
        <taxon>Hypocreales</taxon>
        <taxon>Hypocreaceae</taxon>
        <taxon>Trichoderma</taxon>
    </lineage>
</organism>
<evidence type="ECO:0000256" key="4">
    <source>
        <dbReference type="SAM" id="MobiDB-lite"/>
    </source>
</evidence>
<feature type="repeat" description="ANK" evidence="3">
    <location>
        <begin position="806"/>
        <end position="838"/>
    </location>
</feature>
<dbReference type="PROSITE" id="PS50088">
    <property type="entry name" value="ANK_REPEAT"/>
    <property type="match status" value="2"/>
</dbReference>
<protein>
    <submittedName>
        <fullName evidence="5">Uncharacterized protein</fullName>
    </submittedName>
</protein>
<feature type="region of interest" description="Disordered" evidence="4">
    <location>
        <begin position="283"/>
        <end position="320"/>
    </location>
</feature>
<comment type="caution">
    <text evidence="5">The sequence shown here is derived from an EMBL/GenBank/DDBJ whole genome shotgun (WGS) entry which is preliminary data.</text>
</comment>
<evidence type="ECO:0000256" key="1">
    <source>
        <dbReference type="ARBA" id="ARBA00022737"/>
    </source>
</evidence>
<accession>A0A0F9ZVQ8</accession>
<gene>
    <name evidence="5" type="ORF">THAR02_10680</name>
</gene>
<dbReference type="InterPro" id="IPR002110">
    <property type="entry name" value="Ankyrin_rpt"/>
</dbReference>
<dbReference type="Pfam" id="PF12796">
    <property type="entry name" value="Ank_2"/>
    <property type="match status" value="1"/>
</dbReference>
<reference evidence="6" key="1">
    <citation type="journal article" date="2015" name="Genome Announc.">
        <title>Draft whole-genome sequence of the biocontrol agent Trichoderma harzianum T6776.</title>
        <authorList>
            <person name="Baroncelli R."/>
            <person name="Piaggeschi G."/>
            <person name="Fiorini L."/>
            <person name="Bertolini E."/>
            <person name="Zapparata A."/>
            <person name="Pe M.E."/>
            <person name="Sarrocco S."/>
            <person name="Vannacci G."/>
        </authorList>
    </citation>
    <scope>NUCLEOTIDE SEQUENCE [LARGE SCALE GENOMIC DNA]</scope>
    <source>
        <strain evidence="6">T6776</strain>
    </source>
</reference>
<evidence type="ECO:0000313" key="6">
    <source>
        <dbReference type="Proteomes" id="UP000034112"/>
    </source>
</evidence>
<name>A0A0F9ZVQ8_TRIHA</name>
<evidence type="ECO:0000256" key="3">
    <source>
        <dbReference type="PROSITE-ProRule" id="PRU00023"/>
    </source>
</evidence>
<dbReference type="AlphaFoldDB" id="A0A0F9ZVQ8"/>